<dbReference type="AlphaFoldDB" id="A0AAN8LXA7"/>
<evidence type="ECO:0000313" key="2">
    <source>
        <dbReference type="Proteomes" id="UP001356427"/>
    </source>
</evidence>
<evidence type="ECO:0000313" key="1">
    <source>
        <dbReference type="EMBL" id="KAK6320518.1"/>
    </source>
</evidence>
<organism evidence="1 2">
    <name type="scientific">Coregonus suidteri</name>
    <dbReference type="NCBI Taxonomy" id="861788"/>
    <lineage>
        <taxon>Eukaryota</taxon>
        <taxon>Metazoa</taxon>
        <taxon>Chordata</taxon>
        <taxon>Craniata</taxon>
        <taxon>Vertebrata</taxon>
        <taxon>Euteleostomi</taxon>
        <taxon>Actinopterygii</taxon>
        <taxon>Neopterygii</taxon>
        <taxon>Teleostei</taxon>
        <taxon>Protacanthopterygii</taxon>
        <taxon>Salmoniformes</taxon>
        <taxon>Salmonidae</taxon>
        <taxon>Coregoninae</taxon>
        <taxon>Coregonus</taxon>
    </lineage>
</organism>
<accession>A0AAN8LXA7</accession>
<dbReference type="EMBL" id="JAGTTL010000007">
    <property type="protein sequence ID" value="KAK6320518.1"/>
    <property type="molecule type" value="Genomic_DNA"/>
</dbReference>
<sequence>MKGITRIMLPLSVIQNEVHVRGESCMILQDKTPRSSRDSSSWAFLLSRAPTETDHSARMNRARGLCFTLLLLGCVDGSKPPQREVVFSRRIQPFVEGLNPSNPSVLILSSFGSKPGASPTLVCVLSGLPQWFKHTSFGGHHLVDQRHSGNP</sequence>
<gene>
    <name evidence="1" type="ORF">J4Q44_G00096250</name>
</gene>
<keyword evidence="2" id="KW-1185">Reference proteome</keyword>
<comment type="caution">
    <text evidence="1">The sequence shown here is derived from an EMBL/GenBank/DDBJ whole genome shotgun (WGS) entry which is preliminary data.</text>
</comment>
<reference evidence="1 2" key="1">
    <citation type="submission" date="2021-04" db="EMBL/GenBank/DDBJ databases">
        <authorList>
            <person name="De Guttry C."/>
            <person name="Zahm M."/>
            <person name="Klopp C."/>
            <person name="Cabau C."/>
            <person name="Louis A."/>
            <person name="Berthelot C."/>
            <person name="Parey E."/>
            <person name="Roest Crollius H."/>
            <person name="Montfort J."/>
            <person name="Robinson-Rechavi M."/>
            <person name="Bucao C."/>
            <person name="Bouchez O."/>
            <person name="Gislard M."/>
            <person name="Lluch J."/>
            <person name="Milhes M."/>
            <person name="Lampietro C."/>
            <person name="Lopez Roques C."/>
            <person name="Donnadieu C."/>
            <person name="Braasch I."/>
            <person name="Desvignes T."/>
            <person name="Postlethwait J."/>
            <person name="Bobe J."/>
            <person name="Wedekind C."/>
            <person name="Guiguen Y."/>
        </authorList>
    </citation>
    <scope>NUCLEOTIDE SEQUENCE [LARGE SCALE GENOMIC DNA]</scope>
    <source>
        <strain evidence="1">Cs_M1</strain>
        <tissue evidence="1">Blood</tissue>
    </source>
</reference>
<dbReference type="Proteomes" id="UP001356427">
    <property type="component" value="Unassembled WGS sequence"/>
</dbReference>
<proteinExistence type="predicted"/>
<name>A0AAN8LXA7_9TELE</name>
<protein>
    <submittedName>
        <fullName evidence="1">Uncharacterized protein</fullName>
    </submittedName>
</protein>